<comment type="caution">
    <text evidence="8">The sequence shown here is derived from an EMBL/GenBank/DDBJ whole genome shotgun (WGS) entry which is preliminary data.</text>
</comment>
<dbReference type="InterPro" id="IPR036855">
    <property type="entry name" value="Znf_CCCH_sf"/>
</dbReference>
<protein>
    <recommendedName>
        <fullName evidence="7">C3H1-type domain-containing protein</fullName>
    </recommendedName>
</protein>
<feature type="domain" description="C3H1-type" evidence="7">
    <location>
        <begin position="263"/>
        <end position="291"/>
    </location>
</feature>
<organism evidence="8 9">
    <name type="scientific">Trichonephila clavata</name>
    <name type="common">Joro spider</name>
    <name type="synonym">Nephila clavata</name>
    <dbReference type="NCBI Taxonomy" id="2740835"/>
    <lineage>
        <taxon>Eukaryota</taxon>
        <taxon>Metazoa</taxon>
        <taxon>Ecdysozoa</taxon>
        <taxon>Arthropoda</taxon>
        <taxon>Chelicerata</taxon>
        <taxon>Arachnida</taxon>
        <taxon>Araneae</taxon>
        <taxon>Araneomorphae</taxon>
        <taxon>Entelegynae</taxon>
        <taxon>Araneoidea</taxon>
        <taxon>Nephilidae</taxon>
        <taxon>Trichonephila</taxon>
    </lineage>
</organism>
<feature type="region of interest" description="Disordered" evidence="6">
    <location>
        <begin position="319"/>
        <end position="342"/>
    </location>
</feature>
<sequence>MSEEIQQLRERRMELQRQISSLLILDQQLRGNIEIGSAISPLKNVQFMSVGDYESKMRNCLYATYPLTYKIEHLLSDDVLYEAIVNFDLPNHRGILSMEEHANPVHVYIDKVLQGTFTVKPMVTGMLLKVTKGQVIELLVSKKQFNCNGYYINGEQCLAQASNIYPLCTLNQQFALPQWNQNSASFPTVPPQQEMHAPHLLNQNNDLERLNVSGGKKFVEFYSPRYKTELCRSVWENRICSYGFKCMYAHSKEELRTPIRHPKYKTRLCNNFHSTGFCSYGSRCHFIHSISHAGKLDLNFSNAFFQGQNQMNLISNLGSDGEPSSLSSHCGSPSENVSLDPR</sequence>
<dbReference type="FunFam" id="4.10.1000.10:FF:000002">
    <property type="entry name" value="Zinc finger protein 36, C3H1 type-like 1"/>
    <property type="match status" value="1"/>
</dbReference>
<evidence type="ECO:0000256" key="6">
    <source>
        <dbReference type="SAM" id="MobiDB-lite"/>
    </source>
</evidence>
<dbReference type="PROSITE" id="PS50103">
    <property type="entry name" value="ZF_C3H1"/>
    <property type="match status" value="2"/>
</dbReference>
<dbReference type="Gene3D" id="4.10.1000.10">
    <property type="entry name" value="Zinc finger, CCCH-type"/>
    <property type="match status" value="2"/>
</dbReference>
<keyword evidence="3 5" id="KW-0863">Zinc-finger</keyword>
<feature type="domain" description="C3H1-type" evidence="7">
    <location>
        <begin position="225"/>
        <end position="253"/>
    </location>
</feature>
<evidence type="ECO:0000259" key="7">
    <source>
        <dbReference type="PROSITE" id="PS50103"/>
    </source>
</evidence>
<feature type="zinc finger region" description="C3H1-type" evidence="5">
    <location>
        <begin position="225"/>
        <end position="253"/>
    </location>
</feature>
<evidence type="ECO:0000256" key="5">
    <source>
        <dbReference type="PROSITE-ProRule" id="PRU00723"/>
    </source>
</evidence>
<keyword evidence="2" id="KW-0677">Repeat</keyword>
<evidence type="ECO:0000256" key="4">
    <source>
        <dbReference type="ARBA" id="ARBA00022833"/>
    </source>
</evidence>
<proteinExistence type="predicted"/>
<evidence type="ECO:0000256" key="2">
    <source>
        <dbReference type="ARBA" id="ARBA00022737"/>
    </source>
</evidence>
<dbReference type="PANTHER" id="PTHR12547">
    <property type="entry name" value="CCCH ZINC FINGER/TIS11-RELATED"/>
    <property type="match status" value="1"/>
</dbReference>
<dbReference type="Proteomes" id="UP000887116">
    <property type="component" value="Unassembled WGS sequence"/>
</dbReference>
<reference evidence="8" key="1">
    <citation type="submission" date="2020-07" db="EMBL/GenBank/DDBJ databases">
        <title>Multicomponent nature underlies the extraordinary mechanical properties of spider dragline silk.</title>
        <authorList>
            <person name="Kono N."/>
            <person name="Nakamura H."/>
            <person name="Mori M."/>
            <person name="Yoshida Y."/>
            <person name="Ohtoshi R."/>
            <person name="Malay A.D."/>
            <person name="Moran D.A.P."/>
            <person name="Tomita M."/>
            <person name="Numata K."/>
            <person name="Arakawa K."/>
        </authorList>
    </citation>
    <scope>NUCLEOTIDE SEQUENCE</scope>
</reference>
<accession>A0A8X6F990</accession>
<dbReference type="GO" id="GO:0008270">
    <property type="term" value="F:zinc ion binding"/>
    <property type="evidence" value="ECO:0007669"/>
    <property type="project" value="UniProtKB-KW"/>
</dbReference>
<feature type="zinc finger region" description="C3H1-type" evidence="5">
    <location>
        <begin position="263"/>
        <end position="291"/>
    </location>
</feature>
<evidence type="ECO:0000256" key="3">
    <source>
        <dbReference type="ARBA" id="ARBA00022771"/>
    </source>
</evidence>
<evidence type="ECO:0000313" key="8">
    <source>
        <dbReference type="EMBL" id="GFQ72869.1"/>
    </source>
</evidence>
<dbReference type="Pfam" id="PF00642">
    <property type="entry name" value="zf-CCCH"/>
    <property type="match status" value="1"/>
</dbReference>
<keyword evidence="4 5" id="KW-0862">Zinc</keyword>
<evidence type="ECO:0000256" key="1">
    <source>
        <dbReference type="ARBA" id="ARBA00022723"/>
    </source>
</evidence>
<keyword evidence="1 5" id="KW-0479">Metal-binding</keyword>
<dbReference type="GO" id="GO:0003729">
    <property type="term" value="F:mRNA binding"/>
    <property type="evidence" value="ECO:0007669"/>
    <property type="project" value="InterPro"/>
</dbReference>
<dbReference type="AlphaFoldDB" id="A0A8X6F990"/>
<keyword evidence="9" id="KW-1185">Reference proteome</keyword>
<name>A0A8X6F990_TRICU</name>
<gene>
    <name evidence="8" type="ORF">TNCT_567561</name>
</gene>
<dbReference type="InterPro" id="IPR045877">
    <property type="entry name" value="ZFP36-like"/>
</dbReference>
<dbReference type="OrthoDB" id="6430944at2759"/>
<dbReference type="SMART" id="SM00356">
    <property type="entry name" value="ZnF_C3H1"/>
    <property type="match status" value="2"/>
</dbReference>
<dbReference type="PANTHER" id="PTHR12547:SF18">
    <property type="entry name" value="PROTEIN TIS11"/>
    <property type="match status" value="1"/>
</dbReference>
<dbReference type="SUPFAM" id="SSF90229">
    <property type="entry name" value="CCCH zinc finger"/>
    <property type="match status" value="2"/>
</dbReference>
<feature type="compositionally biased region" description="Low complexity" evidence="6">
    <location>
        <begin position="324"/>
        <end position="334"/>
    </location>
</feature>
<dbReference type="InterPro" id="IPR000571">
    <property type="entry name" value="Znf_CCCH"/>
</dbReference>
<evidence type="ECO:0000313" key="9">
    <source>
        <dbReference type="Proteomes" id="UP000887116"/>
    </source>
</evidence>
<dbReference type="EMBL" id="BMAO01031160">
    <property type="protein sequence ID" value="GFQ72869.1"/>
    <property type="molecule type" value="Genomic_DNA"/>
</dbReference>